<evidence type="ECO:0000313" key="2">
    <source>
        <dbReference type="EMBL" id="WMS86540.1"/>
    </source>
</evidence>
<dbReference type="RefSeq" id="WP_309201685.1">
    <property type="nucleotide sequence ID" value="NZ_CP133548.1"/>
</dbReference>
<keyword evidence="1" id="KW-0732">Signal</keyword>
<organism evidence="2 3">
    <name type="scientific">Pleionea litopenaei</name>
    <dbReference type="NCBI Taxonomy" id="3070815"/>
    <lineage>
        <taxon>Bacteria</taxon>
        <taxon>Pseudomonadati</taxon>
        <taxon>Pseudomonadota</taxon>
        <taxon>Gammaproteobacteria</taxon>
        <taxon>Oceanospirillales</taxon>
        <taxon>Pleioneaceae</taxon>
        <taxon>Pleionea</taxon>
    </lineage>
</organism>
<reference evidence="2 3" key="1">
    <citation type="submission" date="2023-08" db="EMBL/GenBank/DDBJ databases">
        <title>Pleionea litopenaei sp. nov., isolated from stomach of juvenile Litopenaeus vannamei.</title>
        <authorList>
            <person name="Rho A.M."/>
            <person name="Hwang C.Y."/>
        </authorList>
    </citation>
    <scope>NUCLEOTIDE SEQUENCE [LARGE SCALE GENOMIC DNA]</scope>
    <source>
        <strain evidence="2 3">HL-JVS1</strain>
    </source>
</reference>
<gene>
    <name evidence="2" type="ORF">Q9312_15070</name>
</gene>
<evidence type="ECO:0000256" key="1">
    <source>
        <dbReference type="SAM" id="SignalP"/>
    </source>
</evidence>
<dbReference type="KEGG" id="plei:Q9312_15070"/>
<accession>A0AA51RS54</accession>
<dbReference type="Proteomes" id="UP001239782">
    <property type="component" value="Chromosome"/>
</dbReference>
<proteinExistence type="predicted"/>
<protein>
    <recommendedName>
        <fullName evidence="4">DUF1579 domain-containing protein</fullName>
    </recommendedName>
</protein>
<name>A0AA51RS54_9GAMM</name>
<evidence type="ECO:0008006" key="4">
    <source>
        <dbReference type="Google" id="ProtNLM"/>
    </source>
</evidence>
<feature type="chain" id="PRO_5041274651" description="DUF1579 domain-containing protein" evidence="1">
    <location>
        <begin position="24"/>
        <end position="167"/>
    </location>
</feature>
<feature type="signal peptide" evidence="1">
    <location>
        <begin position="1"/>
        <end position="23"/>
    </location>
</feature>
<evidence type="ECO:0000313" key="3">
    <source>
        <dbReference type="Proteomes" id="UP001239782"/>
    </source>
</evidence>
<sequence>MNSHTVKMVLSLCFILMATMASATCNSEMSKQFDFWLGDWKVFDKDGKLVGNNLIQKAQNGCVITELYSTEKGYSGQSINIFDATRKVWHQTWVDNKGGLLVLEGKWNGQAMLLTGQTQAQDGNTLLQKIKWTPKSDGSVHQHWQVSKDKGQHWEDAFYGVYLPKKK</sequence>
<dbReference type="AlphaFoldDB" id="A0AA51RS54"/>
<dbReference type="EMBL" id="CP133548">
    <property type="protein sequence ID" value="WMS86540.1"/>
    <property type="molecule type" value="Genomic_DNA"/>
</dbReference>
<keyword evidence="3" id="KW-1185">Reference proteome</keyword>